<evidence type="ECO:0000313" key="1">
    <source>
        <dbReference type="EMBL" id="GFT47677.1"/>
    </source>
</evidence>
<dbReference type="EMBL" id="BMAW01016159">
    <property type="protein sequence ID" value="GFT47677.1"/>
    <property type="molecule type" value="Genomic_DNA"/>
</dbReference>
<proteinExistence type="predicted"/>
<accession>A0A8X6P290</accession>
<evidence type="ECO:0000313" key="2">
    <source>
        <dbReference type="Proteomes" id="UP000887013"/>
    </source>
</evidence>
<protein>
    <submittedName>
        <fullName evidence="1">Uncharacterized protein</fullName>
    </submittedName>
</protein>
<sequence>MVVMKNVIELETMSNISHYKKKSDEEHFTQKKKNVIELPVGEVLLSTDGTILLLSEWGREINGRQLGTPFAPGSVKGLQPKKCPSYNKEKKELVSEAKPSPKIRNSPLNNQYHYEEEVKNFDSVIFSDKRIEHVSSLCPRLGKGITNTTSQLQRGDETVCVFMERLFL</sequence>
<keyword evidence="2" id="KW-1185">Reference proteome</keyword>
<dbReference type="AlphaFoldDB" id="A0A8X6P290"/>
<name>A0A8X6P290_NEPPI</name>
<comment type="caution">
    <text evidence="1">The sequence shown here is derived from an EMBL/GenBank/DDBJ whole genome shotgun (WGS) entry which is preliminary data.</text>
</comment>
<gene>
    <name evidence="1" type="ORF">NPIL_122421</name>
</gene>
<reference evidence="1" key="1">
    <citation type="submission" date="2020-08" db="EMBL/GenBank/DDBJ databases">
        <title>Multicomponent nature underlies the extraordinary mechanical properties of spider dragline silk.</title>
        <authorList>
            <person name="Kono N."/>
            <person name="Nakamura H."/>
            <person name="Mori M."/>
            <person name="Yoshida Y."/>
            <person name="Ohtoshi R."/>
            <person name="Malay A.D."/>
            <person name="Moran D.A.P."/>
            <person name="Tomita M."/>
            <person name="Numata K."/>
            <person name="Arakawa K."/>
        </authorList>
    </citation>
    <scope>NUCLEOTIDE SEQUENCE</scope>
</reference>
<dbReference type="Proteomes" id="UP000887013">
    <property type="component" value="Unassembled WGS sequence"/>
</dbReference>
<organism evidence="1 2">
    <name type="scientific">Nephila pilipes</name>
    <name type="common">Giant wood spider</name>
    <name type="synonym">Nephila maculata</name>
    <dbReference type="NCBI Taxonomy" id="299642"/>
    <lineage>
        <taxon>Eukaryota</taxon>
        <taxon>Metazoa</taxon>
        <taxon>Ecdysozoa</taxon>
        <taxon>Arthropoda</taxon>
        <taxon>Chelicerata</taxon>
        <taxon>Arachnida</taxon>
        <taxon>Araneae</taxon>
        <taxon>Araneomorphae</taxon>
        <taxon>Entelegynae</taxon>
        <taxon>Araneoidea</taxon>
        <taxon>Nephilidae</taxon>
        <taxon>Nephila</taxon>
    </lineage>
</organism>